<keyword evidence="3" id="KW-0217">Developmental protein</keyword>
<comment type="subcellular location">
    <subcellularLocation>
        <location evidence="1">Secreted</location>
    </subcellularLocation>
</comment>
<evidence type="ECO:0000313" key="11">
    <source>
        <dbReference type="RefSeq" id="XP_013777713.1"/>
    </source>
</evidence>
<name>A0ABM1B9S7_LIMPO</name>
<feature type="domain" description="Tsg N-terminal" evidence="9">
    <location>
        <begin position="24"/>
        <end position="79"/>
    </location>
</feature>
<evidence type="ECO:0000313" key="10">
    <source>
        <dbReference type="Proteomes" id="UP000694941"/>
    </source>
</evidence>
<evidence type="ECO:0000256" key="7">
    <source>
        <dbReference type="SAM" id="SignalP"/>
    </source>
</evidence>
<feature type="domain" description="Tsg C-terminal" evidence="8">
    <location>
        <begin position="83"/>
        <end position="209"/>
    </location>
</feature>
<feature type="chain" id="PRO_5046253364" evidence="7">
    <location>
        <begin position="24"/>
        <end position="255"/>
    </location>
</feature>
<evidence type="ECO:0000256" key="5">
    <source>
        <dbReference type="ARBA" id="ARBA00022729"/>
    </source>
</evidence>
<dbReference type="RefSeq" id="XP_013777713.1">
    <property type="nucleotide sequence ID" value="XM_013922259.2"/>
</dbReference>
<evidence type="ECO:0000259" key="8">
    <source>
        <dbReference type="Pfam" id="PF04668"/>
    </source>
</evidence>
<keyword evidence="6" id="KW-0325">Glycoprotein</keyword>
<dbReference type="Pfam" id="PF04668">
    <property type="entry name" value="Tsg"/>
    <property type="match status" value="1"/>
</dbReference>
<evidence type="ECO:0000256" key="1">
    <source>
        <dbReference type="ARBA" id="ARBA00004613"/>
    </source>
</evidence>
<evidence type="ECO:0000256" key="6">
    <source>
        <dbReference type="ARBA" id="ARBA00023180"/>
    </source>
</evidence>
<dbReference type="PANTHER" id="PTHR12312">
    <property type="entry name" value="TWISTED GASTRULATION PROTEIN HOMOLOG 1-A-RELATED"/>
    <property type="match status" value="1"/>
</dbReference>
<proteinExistence type="inferred from homology"/>
<organism evidence="10 11">
    <name type="scientific">Limulus polyphemus</name>
    <name type="common">Atlantic horseshoe crab</name>
    <dbReference type="NCBI Taxonomy" id="6850"/>
    <lineage>
        <taxon>Eukaryota</taxon>
        <taxon>Metazoa</taxon>
        <taxon>Ecdysozoa</taxon>
        <taxon>Arthropoda</taxon>
        <taxon>Chelicerata</taxon>
        <taxon>Merostomata</taxon>
        <taxon>Xiphosura</taxon>
        <taxon>Limulidae</taxon>
        <taxon>Limulus</taxon>
    </lineage>
</organism>
<evidence type="ECO:0000259" key="9">
    <source>
        <dbReference type="Pfam" id="PF23782"/>
    </source>
</evidence>
<dbReference type="GeneID" id="106462345"/>
<keyword evidence="4" id="KW-0964">Secreted</keyword>
<protein>
    <submittedName>
        <fullName evidence="11">Protein twisted gastrulation-like</fullName>
    </submittedName>
</protein>
<evidence type="ECO:0000256" key="4">
    <source>
        <dbReference type="ARBA" id="ARBA00022525"/>
    </source>
</evidence>
<dbReference type="Proteomes" id="UP000694941">
    <property type="component" value="Unplaced"/>
</dbReference>
<keyword evidence="10" id="KW-1185">Reference proteome</keyword>
<keyword evidence="5 7" id="KW-0732">Signal</keyword>
<dbReference type="InterPro" id="IPR057635">
    <property type="entry name" value="Tsg_N"/>
</dbReference>
<gene>
    <name evidence="11" type="primary">LOC106462345</name>
</gene>
<evidence type="ECO:0000256" key="2">
    <source>
        <dbReference type="ARBA" id="ARBA00010047"/>
    </source>
</evidence>
<feature type="signal peptide" evidence="7">
    <location>
        <begin position="1"/>
        <end position="23"/>
    </location>
</feature>
<dbReference type="InterPro" id="IPR057726">
    <property type="entry name" value="Tsg_C"/>
</dbReference>
<dbReference type="PANTHER" id="PTHR12312:SF16">
    <property type="entry name" value="TWISTED GASTRULATION PROTEIN HOMOLOG 1-A-RELATED"/>
    <property type="match status" value="1"/>
</dbReference>
<sequence length="255" mass="29000">MDRKVMFIFVGVVFVTFLSITHQCNEGVCGSIVSKCMLTQSCKCEKTNVTCNRNCFYCLDDLYTECCSCVELCPKPNDTDTDLSKKSHVEDLPEPIPALFTVLTEEEDHKLRWISYTFPAHITIITANGKNEIKFSSVRTGIEEEDLEDQEVNCTVAYMSQCMSWNKCKSSCRSMGAASYRWFHDGCCECIGSTCINYGINESRCYQCPIEKDELSEEEEAETIIKTQKKTFDSYDEKKFGKPDIKDSGKKISKT</sequence>
<dbReference type="InterPro" id="IPR006761">
    <property type="entry name" value="Tsg"/>
</dbReference>
<reference evidence="11" key="1">
    <citation type="submission" date="2025-08" db="UniProtKB">
        <authorList>
            <consortium name="RefSeq"/>
        </authorList>
    </citation>
    <scope>IDENTIFICATION</scope>
    <source>
        <tissue evidence="11">Muscle</tissue>
    </source>
</reference>
<dbReference type="Pfam" id="PF23782">
    <property type="entry name" value="Tsg_N"/>
    <property type="match status" value="1"/>
</dbReference>
<accession>A0ABM1B9S7</accession>
<evidence type="ECO:0000256" key="3">
    <source>
        <dbReference type="ARBA" id="ARBA00022473"/>
    </source>
</evidence>
<comment type="similarity">
    <text evidence="2">Belongs to the twisted gastrulation protein family.</text>
</comment>